<protein>
    <submittedName>
        <fullName evidence="1">Uncharacterized protein</fullName>
    </submittedName>
</protein>
<keyword evidence="2" id="KW-1185">Reference proteome</keyword>
<sequence>MGVRVRGRNRVALLDCAQKRPHLVDGFVNSIKKLHRPNISSNHDRTFSMSDIQESFRNIRLQTSFSFSFKQL</sequence>
<comment type="caution">
    <text evidence="1">The sequence shown here is derived from an EMBL/GenBank/DDBJ whole genome shotgun (WGS) entry which is preliminary data.</text>
</comment>
<organism evidence="1 2">
    <name type="scientific">Psophocarpus tetragonolobus</name>
    <name type="common">Winged bean</name>
    <name type="synonym">Dolichos tetragonolobus</name>
    <dbReference type="NCBI Taxonomy" id="3891"/>
    <lineage>
        <taxon>Eukaryota</taxon>
        <taxon>Viridiplantae</taxon>
        <taxon>Streptophyta</taxon>
        <taxon>Embryophyta</taxon>
        <taxon>Tracheophyta</taxon>
        <taxon>Spermatophyta</taxon>
        <taxon>Magnoliopsida</taxon>
        <taxon>eudicotyledons</taxon>
        <taxon>Gunneridae</taxon>
        <taxon>Pentapetalae</taxon>
        <taxon>rosids</taxon>
        <taxon>fabids</taxon>
        <taxon>Fabales</taxon>
        <taxon>Fabaceae</taxon>
        <taxon>Papilionoideae</taxon>
        <taxon>50 kb inversion clade</taxon>
        <taxon>NPAAA clade</taxon>
        <taxon>indigoferoid/millettioid clade</taxon>
        <taxon>Phaseoleae</taxon>
        <taxon>Psophocarpus</taxon>
    </lineage>
</organism>
<name>A0AAN9SDX9_PSOTE</name>
<proteinExistence type="predicted"/>
<evidence type="ECO:0000313" key="1">
    <source>
        <dbReference type="EMBL" id="KAK7392313.1"/>
    </source>
</evidence>
<reference evidence="1 2" key="1">
    <citation type="submission" date="2024-01" db="EMBL/GenBank/DDBJ databases">
        <title>The genomes of 5 underutilized Papilionoideae crops provide insights into root nodulation and disease resistanc.</title>
        <authorList>
            <person name="Jiang F."/>
        </authorList>
    </citation>
    <scope>NUCLEOTIDE SEQUENCE [LARGE SCALE GENOMIC DNA]</scope>
    <source>
        <strain evidence="1">DUOXIRENSHENG_FW03</strain>
        <tissue evidence="1">Leaves</tissue>
    </source>
</reference>
<evidence type="ECO:0000313" key="2">
    <source>
        <dbReference type="Proteomes" id="UP001386955"/>
    </source>
</evidence>
<dbReference type="Proteomes" id="UP001386955">
    <property type="component" value="Unassembled WGS sequence"/>
</dbReference>
<dbReference type="AlphaFoldDB" id="A0AAN9SDX9"/>
<gene>
    <name evidence="1" type="ORF">VNO78_20747</name>
</gene>
<dbReference type="EMBL" id="JAYMYS010000005">
    <property type="protein sequence ID" value="KAK7392313.1"/>
    <property type="molecule type" value="Genomic_DNA"/>
</dbReference>
<accession>A0AAN9SDX9</accession>